<feature type="non-terminal residue" evidence="1">
    <location>
        <position position="51"/>
    </location>
</feature>
<accession>A0A381P348</accession>
<organism evidence="1">
    <name type="scientific">marine metagenome</name>
    <dbReference type="NCBI Taxonomy" id="408172"/>
    <lineage>
        <taxon>unclassified sequences</taxon>
        <taxon>metagenomes</taxon>
        <taxon>ecological metagenomes</taxon>
    </lineage>
</organism>
<gene>
    <name evidence="1" type="ORF">METZ01_LOCUS14210</name>
</gene>
<proteinExistence type="predicted"/>
<name>A0A381P348_9ZZZZ</name>
<evidence type="ECO:0000313" key="1">
    <source>
        <dbReference type="EMBL" id="SUZ61356.1"/>
    </source>
</evidence>
<reference evidence="1" key="1">
    <citation type="submission" date="2018-05" db="EMBL/GenBank/DDBJ databases">
        <authorList>
            <person name="Lanie J.A."/>
            <person name="Ng W.-L."/>
            <person name="Kazmierczak K.M."/>
            <person name="Andrzejewski T.M."/>
            <person name="Davidsen T.M."/>
            <person name="Wayne K.J."/>
            <person name="Tettelin H."/>
            <person name="Glass J.I."/>
            <person name="Rusch D."/>
            <person name="Podicherti R."/>
            <person name="Tsui H.-C.T."/>
            <person name="Winkler M.E."/>
        </authorList>
    </citation>
    <scope>NUCLEOTIDE SEQUENCE</scope>
</reference>
<dbReference type="EMBL" id="UINC01000799">
    <property type="protein sequence ID" value="SUZ61356.1"/>
    <property type="molecule type" value="Genomic_DNA"/>
</dbReference>
<dbReference type="AlphaFoldDB" id="A0A381P348"/>
<sequence length="51" mass="5728">MNGHESHEAPPIISVNSLWKVFGKKPQIALEEPYRSQTRAELQQELGLVVA</sequence>
<protein>
    <submittedName>
        <fullName evidence="1">Uncharacterized protein</fullName>
    </submittedName>
</protein>